<evidence type="ECO:0000313" key="2">
    <source>
        <dbReference type="EMBL" id="OPC65264.1"/>
    </source>
</evidence>
<dbReference type="Pfam" id="PF09697">
    <property type="entry name" value="Porph_ging"/>
    <property type="match status" value="1"/>
</dbReference>
<evidence type="ECO:0000256" key="1">
    <source>
        <dbReference type="SAM" id="SignalP"/>
    </source>
</evidence>
<dbReference type="RefSeq" id="WP_078771990.1">
    <property type="nucleotide sequence ID" value="NZ_CBCSBR010000002.1"/>
</dbReference>
<gene>
    <name evidence="2" type="ORF">BAZ10_04350</name>
</gene>
<dbReference type="EMBL" id="MAHX01000015">
    <property type="protein sequence ID" value="OPC65264.1"/>
    <property type="molecule type" value="Genomic_DNA"/>
</dbReference>
<dbReference type="InterPro" id="IPR005901">
    <property type="entry name" value="GLPGLI"/>
</dbReference>
<feature type="chain" id="PRO_5013046496" description="GLPGLI family protein" evidence="1">
    <location>
        <begin position="20"/>
        <end position="268"/>
    </location>
</feature>
<protein>
    <recommendedName>
        <fullName evidence="4">GLPGLI family protein</fullName>
    </recommendedName>
</protein>
<accession>A0A1T3ML27</accession>
<feature type="signal peptide" evidence="1">
    <location>
        <begin position="1"/>
        <end position="19"/>
    </location>
</feature>
<dbReference type="AlphaFoldDB" id="A0A1T3ML27"/>
<comment type="caution">
    <text evidence="2">The sequence shown here is derived from an EMBL/GenBank/DDBJ whole genome shotgun (WGS) entry which is preliminary data.</text>
</comment>
<dbReference type="Proteomes" id="UP000190813">
    <property type="component" value="Unassembled WGS sequence"/>
</dbReference>
<sequence length="268" mass="31340">MKKRLPGFLLVLAALCLFAQNKTFVYQLDYRYSDKKDDKKKEIFTLDIVNQQSVFRTEDEKKSDSLLANGKYGYATNLNLENQIYVIKDGDKNEISKFYRTLLKTYYDVKITEKLDWKILPDKDKIGDFEVQKAEVNYGGRNWTAWFTAEIPITEGPYVFNGLPGLIVKVKDSRDDYDFTLKAIKKNMGDLYLKKRGLKVDYPTFKKLMMNYYNDPYTEARMANVPIAKDDGHGNPVRTTFTEMTPTVQKHIRDTNNPIELNYKNDYK</sequence>
<evidence type="ECO:0000313" key="3">
    <source>
        <dbReference type="Proteomes" id="UP000190813"/>
    </source>
</evidence>
<keyword evidence="3" id="KW-1185">Reference proteome</keyword>
<evidence type="ECO:0008006" key="4">
    <source>
        <dbReference type="Google" id="ProtNLM"/>
    </source>
</evidence>
<keyword evidence="1" id="KW-0732">Signal</keyword>
<dbReference type="NCBIfam" id="TIGR01200">
    <property type="entry name" value="GLPGLI"/>
    <property type="match status" value="1"/>
</dbReference>
<name>A0A1T3ML27_9FLAO</name>
<proteinExistence type="predicted"/>
<organism evidence="2 3">
    <name type="scientific">Elizabethkingia occulta</name>
    <dbReference type="NCBI Taxonomy" id="1867263"/>
    <lineage>
        <taxon>Bacteria</taxon>
        <taxon>Pseudomonadati</taxon>
        <taxon>Bacteroidota</taxon>
        <taxon>Flavobacteriia</taxon>
        <taxon>Flavobacteriales</taxon>
        <taxon>Weeksellaceae</taxon>
        <taxon>Elizabethkingia</taxon>
    </lineage>
</organism>
<reference evidence="2 3" key="1">
    <citation type="submission" date="2016-06" db="EMBL/GenBank/DDBJ databases">
        <title>Revisiting the taxonomy of the Elizabethkingia Genus based on Whole-Genome Sequencing, Optical Mapping, and MALDI-TOF.</title>
        <authorList>
            <person name="Nicholson A.C."/>
        </authorList>
    </citation>
    <scope>NUCLEOTIDE SEQUENCE [LARGE SCALE GENOMIC DNA]</scope>
    <source>
        <strain evidence="2 3">G4070</strain>
    </source>
</reference>